<comment type="caution">
    <text evidence="17">The sequence shown here is derived from an EMBL/GenBank/DDBJ whole genome shotgun (WGS) entry which is preliminary data.</text>
</comment>
<keyword evidence="5 17" id="KW-0121">Carboxypeptidase</keyword>
<keyword evidence="18" id="KW-1185">Reference proteome</keyword>
<evidence type="ECO:0000256" key="4">
    <source>
        <dbReference type="ARBA" id="ARBA00012448"/>
    </source>
</evidence>
<dbReference type="EMBL" id="JAGGLJ010000001">
    <property type="protein sequence ID" value="MBP2024513.1"/>
    <property type="molecule type" value="Genomic_DNA"/>
</dbReference>
<feature type="domain" description="Peptidase S11 D-alanyl-D-alanine carboxypeptidase A N-terminal" evidence="15">
    <location>
        <begin position="72"/>
        <end position="286"/>
    </location>
</feature>
<evidence type="ECO:0000256" key="7">
    <source>
        <dbReference type="ARBA" id="ARBA00022729"/>
    </source>
</evidence>
<comment type="function">
    <text evidence="1">Removes C-terminal D-alanyl residues from sugar-peptide cell wall precursors.</text>
</comment>
<evidence type="ECO:0000256" key="11">
    <source>
        <dbReference type="ARBA" id="ARBA00023316"/>
    </source>
</evidence>
<protein>
    <recommendedName>
        <fullName evidence="4">serine-type D-Ala-D-Ala carboxypeptidase</fullName>
        <ecNumber evidence="4">3.4.16.4</ecNumber>
    </recommendedName>
</protein>
<feature type="domain" description="Peptidase S11 D-Ala-D-Ala carboxypeptidase A C-terminal" evidence="16">
    <location>
        <begin position="363"/>
        <end position="410"/>
    </location>
</feature>
<dbReference type="PRINTS" id="PR00725">
    <property type="entry name" value="DADACBPTASE1"/>
</dbReference>
<dbReference type="GO" id="GO:0009002">
    <property type="term" value="F:serine-type D-Ala-D-Ala carboxypeptidase activity"/>
    <property type="evidence" value="ECO:0007669"/>
    <property type="project" value="UniProtKB-EC"/>
</dbReference>
<dbReference type="InterPro" id="IPR001967">
    <property type="entry name" value="Peptidase_S11_N"/>
</dbReference>
<dbReference type="Pfam" id="PF00768">
    <property type="entry name" value="Peptidase_S11"/>
    <property type="match status" value="1"/>
</dbReference>
<keyword evidence="6" id="KW-0645">Protease</keyword>
<evidence type="ECO:0000259" key="16">
    <source>
        <dbReference type="Pfam" id="PF07943"/>
    </source>
</evidence>
<dbReference type="Pfam" id="PF07943">
    <property type="entry name" value="PBP5_C"/>
    <property type="match status" value="1"/>
</dbReference>
<comment type="similarity">
    <text evidence="3 13">Belongs to the peptidase S11 family.</text>
</comment>
<dbReference type="InterPro" id="IPR037167">
    <property type="entry name" value="Peptidase_S11_C_sf"/>
</dbReference>
<organism evidence="17 18">
    <name type="scientific">Peptoniphilus stercorisuis</name>
    <dbReference type="NCBI Taxonomy" id="1436965"/>
    <lineage>
        <taxon>Bacteria</taxon>
        <taxon>Bacillati</taxon>
        <taxon>Bacillota</taxon>
        <taxon>Tissierellia</taxon>
        <taxon>Tissierellales</taxon>
        <taxon>Peptoniphilaceae</taxon>
        <taxon>Peptoniphilus</taxon>
    </lineage>
</organism>
<dbReference type="PANTHER" id="PTHR21581:SF6">
    <property type="entry name" value="TRAFFICKING PROTEIN PARTICLE COMPLEX SUBUNIT 12"/>
    <property type="match status" value="1"/>
</dbReference>
<evidence type="ECO:0000256" key="5">
    <source>
        <dbReference type="ARBA" id="ARBA00022645"/>
    </source>
</evidence>
<dbReference type="InterPro" id="IPR012907">
    <property type="entry name" value="Peptidase_S11_C"/>
</dbReference>
<evidence type="ECO:0000256" key="8">
    <source>
        <dbReference type="ARBA" id="ARBA00022801"/>
    </source>
</evidence>
<evidence type="ECO:0000259" key="15">
    <source>
        <dbReference type="Pfam" id="PF00768"/>
    </source>
</evidence>
<gene>
    <name evidence="17" type="ORF">J2Z71_000028</name>
</gene>
<keyword evidence="10" id="KW-0573">Peptidoglycan synthesis</keyword>
<comment type="pathway">
    <text evidence="2">Cell wall biogenesis; peptidoglycan biosynthesis.</text>
</comment>
<feature type="signal peptide" evidence="14">
    <location>
        <begin position="1"/>
        <end position="22"/>
    </location>
</feature>
<dbReference type="PANTHER" id="PTHR21581">
    <property type="entry name" value="D-ALANYL-D-ALANINE CARBOXYPEPTIDASE"/>
    <property type="match status" value="1"/>
</dbReference>
<keyword evidence="11" id="KW-0961">Cell wall biogenesis/degradation</keyword>
<keyword evidence="8 17" id="KW-0378">Hydrolase</keyword>
<name>A0ABS4K9R2_9FIRM</name>
<proteinExistence type="inferred from homology"/>
<evidence type="ECO:0000313" key="17">
    <source>
        <dbReference type="EMBL" id="MBP2024513.1"/>
    </source>
</evidence>
<evidence type="ECO:0000256" key="9">
    <source>
        <dbReference type="ARBA" id="ARBA00022960"/>
    </source>
</evidence>
<evidence type="ECO:0000256" key="3">
    <source>
        <dbReference type="ARBA" id="ARBA00007164"/>
    </source>
</evidence>
<evidence type="ECO:0000256" key="12">
    <source>
        <dbReference type="ARBA" id="ARBA00034000"/>
    </source>
</evidence>
<sequence length="435" mass="48472">MKKFISILLAACTLLVPSTSFAQAIDENVLKEHVEIRDQNIYVPTRNGVQRATYEEAIKIDKFNKMGLEELTGSYILGDYKSGEILEGYNIDEVRAMASTSKLVAVFVVLDKIKDGTISRDDIVKIDHECSSLTGSTYKLKENEEITVDDLLKASLVVSGNDAITALGKHVSGTKEGFVNMMNKKCKELGLTNAHMVNPTGLTDYSIEDYNKMTTREMFILTRELIRTHPNILQLTSIQELNKTDREYHEYNTNPLLGVVEGIDGLKTGYTNAAGRCLIATGLKNGAEDGSTKDIRLIGVTTGSKGDWQRYSASRRLMEDGFKNYSYIPVNNLEDIVTKVNIEGCSEEETNVYPKEIGTALWDNKTEISTKVNIRKNLKAPLPAGEIVGEVSYYMGDKEVFKTDLVLTNSASEKGFLFKIQNICENIFYNIRNAA</sequence>
<dbReference type="Gene3D" id="3.40.710.10">
    <property type="entry name" value="DD-peptidase/beta-lactamase superfamily"/>
    <property type="match status" value="1"/>
</dbReference>
<comment type="catalytic activity">
    <reaction evidence="12">
        <text>Preferential cleavage: (Ac)2-L-Lys-D-Ala-|-D-Ala. Also transpeptidation of peptidyl-alanyl moieties that are N-acyl substituents of D-alanine.</text>
        <dbReference type="EC" id="3.4.16.4"/>
    </reaction>
</comment>
<dbReference type="Gene3D" id="2.60.410.10">
    <property type="entry name" value="D-Ala-D-Ala carboxypeptidase, C-terminal domain"/>
    <property type="match status" value="1"/>
</dbReference>
<evidence type="ECO:0000256" key="2">
    <source>
        <dbReference type="ARBA" id="ARBA00004752"/>
    </source>
</evidence>
<dbReference type="Proteomes" id="UP001519306">
    <property type="component" value="Unassembled WGS sequence"/>
</dbReference>
<dbReference type="InterPro" id="IPR018044">
    <property type="entry name" value="Peptidase_S11"/>
</dbReference>
<evidence type="ECO:0000256" key="1">
    <source>
        <dbReference type="ARBA" id="ARBA00003217"/>
    </source>
</evidence>
<feature type="chain" id="PRO_5046660084" description="serine-type D-Ala-D-Ala carboxypeptidase" evidence="14">
    <location>
        <begin position="23"/>
        <end position="435"/>
    </location>
</feature>
<evidence type="ECO:0000313" key="18">
    <source>
        <dbReference type="Proteomes" id="UP001519306"/>
    </source>
</evidence>
<evidence type="ECO:0000256" key="14">
    <source>
        <dbReference type="SAM" id="SignalP"/>
    </source>
</evidence>
<dbReference type="SUPFAM" id="SSF69189">
    <property type="entry name" value="Penicillin-binding protein associated domain"/>
    <property type="match status" value="1"/>
</dbReference>
<dbReference type="InterPro" id="IPR015956">
    <property type="entry name" value="Peniciliin-bd_prot_C_sf"/>
</dbReference>
<dbReference type="SUPFAM" id="SSF56601">
    <property type="entry name" value="beta-lactamase/transpeptidase-like"/>
    <property type="match status" value="1"/>
</dbReference>
<keyword evidence="9" id="KW-0133">Cell shape</keyword>
<keyword evidence="7 14" id="KW-0732">Signal</keyword>
<reference evidence="17 18" key="1">
    <citation type="submission" date="2021-03" db="EMBL/GenBank/DDBJ databases">
        <title>Genomic Encyclopedia of Type Strains, Phase IV (KMG-IV): sequencing the most valuable type-strain genomes for metagenomic binning, comparative biology and taxonomic classification.</title>
        <authorList>
            <person name="Goeker M."/>
        </authorList>
    </citation>
    <scope>NUCLEOTIDE SEQUENCE [LARGE SCALE GENOMIC DNA]</scope>
    <source>
        <strain evidence="17 18">DSM 27563</strain>
    </source>
</reference>
<accession>A0ABS4K9R2</accession>
<evidence type="ECO:0000256" key="13">
    <source>
        <dbReference type="RuleBase" id="RU004016"/>
    </source>
</evidence>
<dbReference type="RefSeq" id="WP_210059819.1">
    <property type="nucleotide sequence ID" value="NZ_JAGGLJ010000001.1"/>
</dbReference>
<dbReference type="InterPro" id="IPR012338">
    <property type="entry name" value="Beta-lactam/transpept-like"/>
</dbReference>
<evidence type="ECO:0000256" key="10">
    <source>
        <dbReference type="ARBA" id="ARBA00022984"/>
    </source>
</evidence>
<dbReference type="EC" id="3.4.16.4" evidence="4"/>
<evidence type="ECO:0000256" key="6">
    <source>
        <dbReference type="ARBA" id="ARBA00022670"/>
    </source>
</evidence>